<dbReference type="SMART" id="SM00367">
    <property type="entry name" value="LRR_CC"/>
    <property type="match status" value="5"/>
</dbReference>
<name>A0AAV2GVE5_9ROSI</name>
<evidence type="ECO:0000259" key="2">
    <source>
        <dbReference type="SMART" id="SM00256"/>
    </source>
</evidence>
<dbReference type="GO" id="GO:0019005">
    <property type="term" value="C:SCF ubiquitin ligase complex"/>
    <property type="evidence" value="ECO:0007669"/>
    <property type="project" value="TreeGrafter"/>
</dbReference>
<dbReference type="PANTHER" id="PTHR13318">
    <property type="entry name" value="PARTNER OF PAIRED, ISOFORM B-RELATED"/>
    <property type="match status" value="1"/>
</dbReference>
<dbReference type="GO" id="GO:0031146">
    <property type="term" value="P:SCF-dependent proteasomal ubiquitin-dependent protein catabolic process"/>
    <property type="evidence" value="ECO:0007669"/>
    <property type="project" value="TreeGrafter"/>
</dbReference>
<protein>
    <recommendedName>
        <fullName evidence="2">F-box domain-containing protein</fullName>
    </recommendedName>
</protein>
<accession>A0AAV2GVE5</accession>
<evidence type="ECO:0000313" key="4">
    <source>
        <dbReference type="Proteomes" id="UP001497516"/>
    </source>
</evidence>
<dbReference type="InterPro" id="IPR001810">
    <property type="entry name" value="F-box_dom"/>
</dbReference>
<dbReference type="InterPro" id="IPR006553">
    <property type="entry name" value="Leu-rich_rpt_Cys-con_subtyp"/>
</dbReference>
<dbReference type="EMBL" id="OZ034822">
    <property type="protein sequence ID" value="CAL1414129.1"/>
    <property type="molecule type" value="Genomic_DNA"/>
</dbReference>
<dbReference type="SUPFAM" id="SSF52047">
    <property type="entry name" value="RNI-like"/>
    <property type="match status" value="1"/>
</dbReference>
<reference evidence="3 4" key="1">
    <citation type="submission" date="2024-04" db="EMBL/GenBank/DDBJ databases">
        <authorList>
            <person name="Fracassetti M."/>
        </authorList>
    </citation>
    <scope>NUCLEOTIDE SEQUENCE [LARGE SCALE GENOMIC DNA]</scope>
</reference>
<feature type="region of interest" description="Disordered" evidence="1">
    <location>
        <begin position="482"/>
        <end position="518"/>
    </location>
</feature>
<dbReference type="InterPro" id="IPR032675">
    <property type="entry name" value="LRR_dom_sf"/>
</dbReference>
<dbReference type="Pfam" id="PF00646">
    <property type="entry name" value="F-box"/>
    <property type="match status" value="1"/>
</dbReference>
<dbReference type="CDD" id="cd22159">
    <property type="entry name" value="F-box_AtTIR1-like"/>
    <property type="match status" value="1"/>
</dbReference>
<evidence type="ECO:0000313" key="3">
    <source>
        <dbReference type="EMBL" id="CAL1414129.1"/>
    </source>
</evidence>
<proteinExistence type="predicted"/>
<organism evidence="3 4">
    <name type="scientific">Linum trigynum</name>
    <dbReference type="NCBI Taxonomy" id="586398"/>
    <lineage>
        <taxon>Eukaryota</taxon>
        <taxon>Viridiplantae</taxon>
        <taxon>Streptophyta</taxon>
        <taxon>Embryophyta</taxon>
        <taxon>Tracheophyta</taxon>
        <taxon>Spermatophyta</taxon>
        <taxon>Magnoliopsida</taxon>
        <taxon>eudicotyledons</taxon>
        <taxon>Gunneridae</taxon>
        <taxon>Pentapetalae</taxon>
        <taxon>rosids</taxon>
        <taxon>fabids</taxon>
        <taxon>Malpighiales</taxon>
        <taxon>Linaceae</taxon>
        <taxon>Linum</taxon>
    </lineage>
</organism>
<dbReference type="SUPFAM" id="SSF81383">
    <property type="entry name" value="F-box domain"/>
    <property type="match status" value="1"/>
</dbReference>
<evidence type="ECO:0000256" key="1">
    <source>
        <dbReference type="SAM" id="MobiDB-lite"/>
    </source>
</evidence>
<dbReference type="Proteomes" id="UP001497516">
    <property type="component" value="Chromosome 9"/>
</dbReference>
<dbReference type="PANTHER" id="PTHR13318:SF131">
    <property type="entry name" value="F-BOX DOMAIN-CONTAINING PROTEIN"/>
    <property type="match status" value="1"/>
</dbReference>
<dbReference type="Gene3D" id="1.20.1280.50">
    <property type="match status" value="1"/>
</dbReference>
<gene>
    <name evidence="3" type="ORF">LTRI10_LOCUS53309</name>
</gene>
<feature type="compositionally biased region" description="Basic and acidic residues" evidence="1">
    <location>
        <begin position="491"/>
        <end position="506"/>
    </location>
</feature>
<feature type="domain" description="F-box" evidence="2">
    <location>
        <begin position="62"/>
        <end position="102"/>
    </location>
</feature>
<dbReference type="InterPro" id="IPR057207">
    <property type="entry name" value="FBXL15_LRR"/>
</dbReference>
<feature type="region of interest" description="Disordered" evidence="1">
    <location>
        <begin position="21"/>
        <end position="52"/>
    </location>
</feature>
<dbReference type="FunFam" id="1.20.1280.50:FF:000023">
    <property type="entry name" value="F-box/LRR-repeat protein 4"/>
    <property type="match status" value="1"/>
</dbReference>
<dbReference type="InterPro" id="IPR036047">
    <property type="entry name" value="F-box-like_dom_sf"/>
</dbReference>
<dbReference type="AlphaFoldDB" id="A0AAV2GVE5"/>
<dbReference type="Pfam" id="PF25372">
    <property type="entry name" value="DUF7885"/>
    <property type="match status" value="1"/>
</dbReference>
<sequence>MGQSTSSCSVAPSSIAAAATTTSAATKCQPHPSPPTATVPRKKRKPSHLPAAAAANDHTLSLPDECLATVFSKLGCHDRNSCSLVSKRWSSVDSASRHRLVLLSPAEISPSLPSLLNRFTSLTVLSLKCSRKSPSIDNDSFAQISRFLNSLQKIKLKGCTHISDDGLVAFSANRPSKLSKVSFASCGFGAKGINSMLTNCSIKDLTLKRLRKLDTRTSHLEYPDGSFGAGKLLVRLCIKDLHNAGVFTPLLSSCSKSLKTLIVCRSSGNWDGVLEESFGGGGEVTSVMEIQFESVQLGDQGLTSISTSCPDLQALYLSRTTDCTDDGLSAVAGKCKKLRKLHIDAWTRFGIRTIGDDGVHSIAQKSSNLQEIVLMGVPISVQTLNALASNCRSLERMALCNTDTLGDAELAFVAAKFLPLKKLCIKNCPVSELGIAAVGAGCPNLVKLKVKRCRGISAASIGRLKLRRRLLVVSVDEDTPMAFDSGAEEEERQRGVERRRGRDGNPNHHGFLPGNTSGTTATATANAICTSMSALFLKSKFENALHLRRGRRGGRRHDSSISNDDIFQ</sequence>
<keyword evidence="4" id="KW-1185">Reference proteome</keyword>
<dbReference type="SMART" id="SM00256">
    <property type="entry name" value="FBOX"/>
    <property type="match status" value="1"/>
</dbReference>
<dbReference type="Gene3D" id="3.80.10.10">
    <property type="entry name" value="Ribonuclease Inhibitor"/>
    <property type="match status" value="3"/>
</dbReference>
<feature type="region of interest" description="Disordered" evidence="1">
    <location>
        <begin position="549"/>
        <end position="568"/>
    </location>
</feature>